<reference evidence="2" key="1">
    <citation type="submission" date="2015-12" db="EMBL/GenBank/DDBJ databases">
        <title>Gene expression during late stages of embryo sac development: a critical building block for successful pollen-pistil interactions.</title>
        <authorList>
            <person name="Liu Y."/>
            <person name="Joly V."/>
            <person name="Sabar M."/>
            <person name="Matton D.P."/>
        </authorList>
    </citation>
    <scope>NUCLEOTIDE SEQUENCE</scope>
</reference>
<protein>
    <submittedName>
        <fullName evidence="2">Putative ovule protein</fullName>
    </submittedName>
</protein>
<keyword evidence="1" id="KW-1133">Transmembrane helix</keyword>
<evidence type="ECO:0000256" key="1">
    <source>
        <dbReference type="SAM" id="Phobius"/>
    </source>
</evidence>
<sequence>MIPNCGLITPSLVVLVSDFTLVFFPSLDIFCFFALEIPPCPPPSVLLFPLLVFPLYKFFIYTITWYLPFLLCSPLRFLRIQLRVQCITFTLNYVLAIDN</sequence>
<keyword evidence="1" id="KW-0472">Membrane</keyword>
<name>A0A0V0HXG4_SOLCH</name>
<dbReference type="EMBL" id="GEDG01013743">
    <property type="protein sequence ID" value="JAP25021.1"/>
    <property type="molecule type" value="Transcribed_RNA"/>
</dbReference>
<feature type="transmembrane region" description="Helical" evidence="1">
    <location>
        <begin position="12"/>
        <end position="35"/>
    </location>
</feature>
<dbReference type="AlphaFoldDB" id="A0A0V0HXG4"/>
<feature type="transmembrane region" description="Helical" evidence="1">
    <location>
        <begin position="55"/>
        <end position="75"/>
    </location>
</feature>
<keyword evidence="1" id="KW-0812">Transmembrane</keyword>
<organism evidence="2">
    <name type="scientific">Solanum chacoense</name>
    <name type="common">Chaco potato</name>
    <dbReference type="NCBI Taxonomy" id="4108"/>
    <lineage>
        <taxon>Eukaryota</taxon>
        <taxon>Viridiplantae</taxon>
        <taxon>Streptophyta</taxon>
        <taxon>Embryophyta</taxon>
        <taxon>Tracheophyta</taxon>
        <taxon>Spermatophyta</taxon>
        <taxon>Magnoliopsida</taxon>
        <taxon>eudicotyledons</taxon>
        <taxon>Gunneridae</taxon>
        <taxon>Pentapetalae</taxon>
        <taxon>asterids</taxon>
        <taxon>lamiids</taxon>
        <taxon>Solanales</taxon>
        <taxon>Solanaceae</taxon>
        <taxon>Solanoideae</taxon>
        <taxon>Solaneae</taxon>
        <taxon>Solanum</taxon>
    </lineage>
</organism>
<proteinExistence type="predicted"/>
<accession>A0A0V0HXG4</accession>
<evidence type="ECO:0000313" key="2">
    <source>
        <dbReference type="EMBL" id="JAP25021.1"/>
    </source>
</evidence>